<dbReference type="RefSeq" id="WP_146134408.1">
    <property type="nucleotide sequence ID" value="NZ_PVTL01000006.1"/>
</dbReference>
<accession>A0A2T0VBN6</accession>
<keyword evidence="2" id="KW-1185">Reference proteome</keyword>
<sequence length="313" mass="34548">MTYTNLTRNGLILAGSLRPFVTERAVARDVAAGSLVRVRRGAYVERERWESATPRERHILRIHSVVAATSKPVVIGGMSAAALWGMPVKGPWPTAVTVVEPQERGGRSAPGVRRTSVGFSSASLVEVHGVTVTDLARTTLDVARVHTFTDAIGSADWALWRKNPRGISVSDLTEELSRMAPRAGRAHLERVAAFASPLSDSFYESAARAAMHLLGFAAPELQVSMRDSQGEMFPDYFWRDVRIAGEFDGKEKYMRPQYSPRAPGETVWQEKKREDRLRALNLGVVRILTEHVENPQRLESLLVSAGVPRIAGR</sequence>
<evidence type="ECO:0000313" key="1">
    <source>
        <dbReference type="EMBL" id="PRY67605.1"/>
    </source>
</evidence>
<organism evidence="1 2">
    <name type="scientific">Glaciihabitans tibetensis</name>
    <dbReference type="NCBI Taxonomy" id="1266600"/>
    <lineage>
        <taxon>Bacteria</taxon>
        <taxon>Bacillati</taxon>
        <taxon>Actinomycetota</taxon>
        <taxon>Actinomycetes</taxon>
        <taxon>Micrococcales</taxon>
        <taxon>Microbacteriaceae</taxon>
        <taxon>Glaciihabitans</taxon>
    </lineage>
</organism>
<proteinExistence type="predicted"/>
<dbReference type="EMBL" id="PVTL01000006">
    <property type="protein sequence ID" value="PRY67605.1"/>
    <property type="molecule type" value="Genomic_DNA"/>
</dbReference>
<evidence type="ECO:0008006" key="3">
    <source>
        <dbReference type="Google" id="ProtNLM"/>
    </source>
</evidence>
<dbReference type="AlphaFoldDB" id="A0A2T0VBN6"/>
<name>A0A2T0VBN6_9MICO</name>
<evidence type="ECO:0000313" key="2">
    <source>
        <dbReference type="Proteomes" id="UP000237983"/>
    </source>
</evidence>
<protein>
    <recommendedName>
        <fullName evidence="3">Transcriptional regulator, AbiEi antitoxin, Type IV TA system</fullName>
    </recommendedName>
</protein>
<dbReference type="OrthoDB" id="5517693at2"/>
<dbReference type="Proteomes" id="UP000237983">
    <property type="component" value="Unassembled WGS sequence"/>
</dbReference>
<reference evidence="1 2" key="1">
    <citation type="submission" date="2018-03" db="EMBL/GenBank/DDBJ databases">
        <title>Genomic Encyclopedia of Type Strains, Phase III (KMG-III): the genomes of soil and plant-associated and newly described type strains.</title>
        <authorList>
            <person name="Whitman W."/>
        </authorList>
    </citation>
    <scope>NUCLEOTIDE SEQUENCE [LARGE SCALE GENOMIC DNA]</scope>
    <source>
        <strain evidence="1 2">CGMCC 1.12484</strain>
    </source>
</reference>
<gene>
    <name evidence="1" type="ORF">B0I08_106212</name>
</gene>
<comment type="caution">
    <text evidence="1">The sequence shown here is derived from an EMBL/GenBank/DDBJ whole genome shotgun (WGS) entry which is preliminary data.</text>
</comment>